<protein>
    <submittedName>
        <fullName evidence="2">Retrotransposon-like protein 1</fullName>
    </submittedName>
</protein>
<gene>
    <name evidence="2" type="ORF">DPX16_8181</name>
</gene>
<dbReference type="InterPro" id="IPR045358">
    <property type="entry name" value="Ty3_capsid"/>
</dbReference>
<dbReference type="PANTHER" id="PTHR15503">
    <property type="entry name" value="LDOC1 RELATED"/>
    <property type="match status" value="1"/>
</dbReference>
<dbReference type="PANTHER" id="PTHR15503:SF22">
    <property type="entry name" value="TRANSPOSON TY3-I GAG POLYPROTEIN"/>
    <property type="match status" value="1"/>
</dbReference>
<comment type="caution">
    <text evidence="2">The sequence shown here is derived from an EMBL/GenBank/DDBJ whole genome shotgun (WGS) entry which is preliminary data.</text>
</comment>
<dbReference type="OrthoDB" id="9827795at2759"/>
<keyword evidence="3" id="KW-1185">Reference proteome</keyword>
<sequence length="239" mass="27108">MSQSDTFQDLVDAFRRTFNVQPPSHAPPPAPAPTITSASTIISPSLPVYASPMAKPVPYSGSAEDCNGFLLQVSLTPEMQPHLFPTDYSKVAFIISQLSGRALQWADSIWSQKDPVTQTYSGFVEHFREVFGKPSWDFSIGEKLYNLKQGKLSINEYALQFRTLAARSRWNEQALLTSYRQGMDPRVRLHLAAYEDTIGLERFIQLSIRFATRMQSCLEEHQDAKATHYDYNSYCCQCF</sequence>
<accession>A0A3N0Y7W3</accession>
<feature type="domain" description="Ty3 transposon capsid-like protein" evidence="1">
    <location>
        <begin position="52"/>
        <end position="214"/>
    </location>
</feature>
<dbReference type="Pfam" id="PF19259">
    <property type="entry name" value="Ty3_capsid"/>
    <property type="match status" value="1"/>
</dbReference>
<organism evidence="2 3">
    <name type="scientific">Anabarilius grahami</name>
    <name type="common">Kanglang fish</name>
    <name type="synonym">Barilius grahami</name>
    <dbReference type="NCBI Taxonomy" id="495550"/>
    <lineage>
        <taxon>Eukaryota</taxon>
        <taxon>Metazoa</taxon>
        <taxon>Chordata</taxon>
        <taxon>Craniata</taxon>
        <taxon>Vertebrata</taxon>
        <taxon>Euteleostomi</taxon>
        <taxon>Actinopterygii</taxon>
        <taxon>Neopterygii</taxon>
        <taxon>Teleostei</taxon>
        <taxon>Ostariophysi</taxon>
        <taxon>Cypriniformes</taxon>
        <taxon>Xenocyprididae</taxon>
        <taxon>Xenocypridinae</taxon>
        <taxon>Xenocypridinae incertae sedis</taxon>
        <taxon>Anabarilius</taxon>
    </lineage>
</organism>
<dbReference type="EMBL" id="RJVU01049825">
    <property type="protein sequence ID" value="ROL42302.1"/>
    <property type="molecule type" value="Genomic_DNA"/>
</dbReference>
<proteinExistence type="predicted"/>
<evidence type="ECO:0000313" key="3">
    <source>
        <dbReference type="Proteomes" id="UP000281406"/>
    </source>
</evidence>
<dbReference type="AlphaFoldDB" id="A0A3N0Y7W3"/>
<name>A0A3N0Y7W3_ANAGA</name>
<dbReference type="Proteomes" id="UP000281406">
    <property type="component" value="Unassembled WGS sequence"/>
</dbReference>
<evidence type="ECO:0000313" key="2">
    <source>
        <dbReference type="EMBL" id="ROL42302.1"/>
    </source>
</evidence>
<dbReference type="InterPro" id="IPR032567">
    <property type="entry name" value="RTL1-rel"/>
</dbReference>
<evidence type="ECO:0000259" key="1">
    <source>
        <dbReference type="Pfam" id="PF19259"/>
    </source>
</evidence>
<reference evidence="2 3" key="1">
    <citation type="submission" date="2018-10" db="EMBL/GenBank/DDBJ databases">
        <title>Genome assembly for a Yunnan-Guizhou Plateau 3E fish, Anabarilius grahami (Regan), and its evolutionary and genetic applications.</title>
        <authorList>
            <person name="Jiang W."/>
        </authorList>
    </citation>
    <scope>NUCLEOTIDE SEQUENCE [LARGE SCALE GENOMIC DNA]</scope>
    <source>
        <strain evidence="2">AG-KIZ</strain>
        <tissue evidence="2">Muscle</tissue>
    </source>
</reference>